<dbReference type="PANTHER" id="PTHR37206">
    <property type="entry name" value="TRANSMEMBRANE PROTEIN"/>
    <property type="match status" value="1"/>
</dbReference>
<accession>A0AAV5LDA1</accession>
<evidence type="ECO:0008006" key="5">
    <source>
        <dbReference type="Google" id="ProtNLM"/>
    </source>
</evidence>
<feature type="region of interest" description="Disordered" evidence="1">
    <location>
        <begin position="48"/>
        <end position="85"/>
    </location>
</feature>
<dbReference type="AlphaFoldDB" id="A0AAV5LDA1"/>
<keyword evidence="2" id="KW-0812">Transmembrane</keyword>
<comment type="caution">
    <text evidence="3">The sequence shown here is derived from an EMBL/GenBank/DDBJ whole genome shotgun (WGS) entry which is preliminary data.</text>
</comment>
<gene>
    <name evidence="3" type="ORF">SLEP1_g43210</name>
</gene>
<dbReference type="EMBL" id="BPVZ01000108">
    <property type="protein sequence ID" value="GKV34871.1"/>
    <property type="molecule type" value="Genomic_DNA"/>
</dbReference>
<feature type="compositionally biased region" description="Polar residues" evidence="1">
    <location>
        <begin position="58"/>
        <end position="76"/>
    </location>
</feature>
<evidence type="ECO:0000313" key="3">
    <source>
        <dbReference type="EMBL" id="GKV34871.1"/>
    </source>
</evidence>
<protein>
    <recommendedName>
        <fullName evidence="5">Transmembrane protein</fullName>
    </recommendedName>
</protein>
<organism evidence="3 4">
    <name type="scientific">Rubroshorea leprosula</name>
    <dbReference type="NCBI Taxonomy" id="152421"/>
    <lineage>
        <taxon>Eukaryota</taxon>
        <taxon>Viridiplantae</taxon>
        <taxon>Streptophyta</taxon>
        <taxon>Embryophyta</taxon>
        <taxon>Tracheophyta</taxon>
        <taxon>Spermatophyta</taxon>
        <taxon>Magnoliopsida</taxon>
        <taxon>eudicotyledons</taxon>
        <taxon>Gunneridae</taxon>
        <taxon>Pentapetalae</taxon>
        <taxon>rosids</taxon>
        <taxon>malvids</taxon>
        <taxon>Malvales</taxon>
        <taxon>Dipterocarpaceae</taxon>
        <taxon>Rubroshorea</taxon>
    </lineage>
</organism>
<keyword evidence="2" id="KW-1133">Transmembrane helix</keyword>
<proteinExistence type="predicted"/>
<feature type="transmembrane region" description="Helical" evidence="2">
    <location>
        <begin position="123"/>
        <end position="142"/>
    </location>
</feature>
<keyword evidence="4" id="KW-1185">Reference proteome</keyword>
<name>A0AAV5LDA1_9ROSI</name>
<keyword evidence="2" id="KW-0472">Membrane</keyword>
<evidence type="ECO:0000313" key="4">
    <source>
        <dbReference type="Proteomes" id="UP001054252"/>
    </source>
</evidence>
<dbReference type="PANTHER" id="PTHR37206:SF1">
    <property type="entry name" value="TRANSMEMBRANE PROTEIN"/>
    <property type="match status" value="1"/>
</dbReference>
<sequence>MVENGMILEGLSQWEQIQSSKSQEVTQSKQWSMVVIRDSLRRNDLSVFPPANHENLPISAQQNQKEQIPSSKSTHPSPCESDVSEVCPVPSDRGFTRWVAVALRALRATVISIPSLLGLARGAFWSFHRVAGMATVVLIWWLRMRARRQRWQHRESIDHLKTIIREKDEKIIQLLHQIAQMNELLVARHRDLSSKLTN</sequence>
<dbReference type="Proteomes" id="UP001054252">
    <property type="component" value="Unassembled WGS sequence"/>
</dbReference>
<evidence type="ECO:0000256" key="1">
    <source>
        <dbReference type="SAM" id="MobiDB-lite"/>
    </source>
</evidence>
<evidence type="ECO:0000256" key="2">
    <source>
        <dbReference type="SAM" id="Phobius"/>
    </source>
</evidence>
<reference evidence="3 4" key="1">
    <citation type="journal article" date="2021" name="Commun. Biol.">
        <title>The genome of Shorea leprosula (Dipterocarpaceae) highlights the ecological relevance of drought in aseasonal tropical rainforests.</title>
        <authorList>
            <person name="Ng K.K.S."/>
            <person name="Kobayashi M.J."/>
            <person name="Fawcett J.A."/>
            <person name="Hatakeyama M."/>
            <person name="Paape T."/>
            <person name="Ng C.H."/>
            <person name="Ang C.C."/>
            <person name="Tnah L.H."/>
            <person name="Lee C.T."/>
            <person name="Nishiyama T."/>
            <person name="Sese J."/>
            <person name="O'Brien M.J."/>
            <person name="Copetti D."/>
            <person name="Mohd Noor M.I."/>
            <person name="Ong R.C."/>
            <person name="Putra M."/>
            <person name="Sireger I.Z."/>
            <person name="Indrioko S."/>
            <person name="Kosugi Y."/>
            <person name="Izuno A."/>
            <person name="Isagi Y."/>
            <person name="Lee S.L."/>
            <person name="Shimizu K.K."/>
        </authorList>
    </citation>
    <scope>NUCLEOTIDE SEQUENCE [LARGE SCALE GENOMIC DNA]</scope>
    <source>
        <strain evidence="3">214</strain>
    </source>
</reference>